<sequence length="364" mass="40889">MPLIRDAKTLSNKAICSMRMAMSTFNSYDDEGRVCSVLLHLQHACEMLLKAVLVQNRVKVFDEENGKSISFDRALHLCRQDHGLTEAEAGTMRMIDALRDAEQHWFTVVEEDVLYLQTRALVTVFDMYLKRALDLDLSSRIPARVLPVSTKPPGDFDFLVDREYRLIGELLKPGKRKRDEARARIRALLAMEGLAAEEVQISEKDINRIEKAIKAGSEMGEVFPRLNTIASTIEGDGPAITVHFSKKEGPPVKFVAGDDPQAAAAVRQVDLQKKFHMGATELAKVLKLSLPRALALRRYLKIDDDPSCHHRFEFGSSKHDRFSDNARNKMKAALEEGIDMDKVWKEHGPGVQKKQPAKMADAPA</sequence>
<evidence type="ECO:0000313" key="3">
    <source>
        <dbReference type="Proteomes" id="UP000439983"/>
    </source>
</evidence>
<evidence type="ECO:0000313" key="2">
    <source>
        <dbReference type="EMBL" id="MQX13389.1"/>
    </source>
</evidence>
<proteinExistence type="predicted"/>
<protein>
    <submittedName>
        <fullName evidence="2">Uncharacterized protein</fullName>
    </submittedName>
</protein>
<keyword evidence="3" id="KW-1185">Reference proteome</keyword>
<name>A0A6N7L868_SINTE</name>
<dbReference type="AlphaFoldDB" id="A0A6N7L868"/>
<dbReference type="Proteomes" id="UP000439983">
    <property type="component" value="Unassembled WGS sequence"/>
</dbReference>
<comment type="caution">
    <text evidence="2">The sequence shown here is derived from an EMBL/GenBank/DDBJ whole genome shotgun (WGS) entry which is preliminary data.</text>
</comment>
<organism evidence="2 3">
    <name type="scientific">Sinorhizobium terangae</name>
    <dbReference type="NCBI Taxonomy" id="110322"/>
    <lineage>
        <taxon>Bacteria</taxon>
        <taxon>Pseudomonadati</taxon>
        <taxon>Pseudomonadota</taxon>
        <taxon>Alphaproteobacteria</taxon>
        <taxon>Hyphomicrobiales</taxon>
        <taxon>Rhizobiaceae</taxon>
        <taxon>Sinorhizobium/Ensifer group</taxon>
        <taxon>Sinorhizobium</taxon>
    </lineage>
</organism>
<gene>
    <name evidence="2" type="ORF">GHK62_01050</name>
</gene>
<feature type="region of interest" description="Disordered" evidence="1">
    <location>
        <begin position="341"/>
        <end position="364"/>
    </location>
</feature>
<dbReference type="EMBL" id="WITC01000008">
    <property type="protein sequence ID" value="MQX13389.1"/>
    <property type="molecule type" value="Genomic_DNA"/>
</dbReference>
<accession>A0A6N7L868</accession>
<evidence type="ECO:0000256" key="1">
    <source>
        <dbReference type="SAM" id="MobiDB-lite"/>
    </source>
</evidence>
<dbReference type="OrthoDB" id="5138762at2"/>
<reference evidence="2 3" key="1">
    <citation type="journal article" date="2013" name="Genome Biol.">
        <title>Comparative genomics of the core and accessory genomes of 48 Sinorhizobium strains comprising five genospecies.</title>
        <authorList>
            <person name="Sugawara M."/>
            <person name="Epstein B."/>
            <person name="Badgley B.D."/>
            <person name="Unno T."/>
            <person name="Xu L."/>
            <person name="Reese J."/>
            <person name="Gyaneshwar P."/>
            <person name="Denny R."/>
            <person name="Mudge J."/>
            <person name="Bharti A.K."/>
            <person name="Farmer A.D."/>
            <person name="May G.D."/>
            <person name="Woodward J.E."/>
            <person name="Medigue C."/>
            <person name="Vallenet D."/>
            <person name="Lajus A."/>
            <person name="Rouy Z."/>
            <person name="Martinez-Vaz B."/>
            <person name="Tiffin P."/>
            <person name="Young N.D."/>
            <person name="Sadowsky M.J."/>
        </authorList>
    </citation>
    <scope>NUCLEOTIDE SEQUENCE [LARGE SCALE GENOMIC DNA]</scope>
    <source>
        <strain evidence="2 3">USDA4894</strain>
    </source>
</reference>